<comment type="caution">
    <text evidence="1">The sequence shown here is derived from an EMBL/GenBank/DDBJ whole genome shotgun (WGS) entry which is preliminary data.</text>
</comment>
<evidence type="ECO:0008006" key="3">
    <source>
        <dbReference type="Google" id="ProtNLM"/>
    </source>
</evidence>
<evidence type="ECO:0000313" key="1">
    <source>
        <dbReference type="EMBL" id="KAL3758389.1"/>
    </source>
</evidence>
<reference evidence="1 2" key="1">
    <citation type="submission" date="2024-10" db="EMBL/GenBank/DDBJ databases">
        <title>Updated reference genomes for cyclostephanoid diatoms.</title>
        <authorList>
            <person name="Roberts W.R."/>
            <person name="Alverson A.J."/>
        </authorList>
    </citation>
    <scope>NUCLEOTIDE SEQUENCE [LARGE SCALE GENOMIC DNA]</scope>
    <source>
        <strain evidence="1 2">AJA232-27</strain>
    </source>
</reference>
<organism evidence="1 2">
    <name type="scientific">Discostella pseudostelligera</name>
    <dbReference type="NCBI Taxonomy" id="259834"/>
    <lineage>
        <taxon>Eukaryota</taxon>
        <taxon>Sar</taxon>
        <taxon>Stramenopiles</taxon>
        <taxon>Ochrophyta</taxon>
        <taxon>Bacillariophyta</taxon>
        <taxon>Coscinodiscophyceae</taxon>
        <taxon>Thalassiosirophycidae</taxon>
        <taxon>Stephanodiscales</taxon>
        <taxon>Stephanodiscaceae</taxon>
        <taxon>Discostella</taxon>
    </lineage>
</organism>
<sequence length="62" mass="6788">MAPKALDVGTCAGVSTEILYNMGYQTIDALDWSGKAWDRYVIDDPAGVCPTSVQFDESDDER</sequence>
<dbReference type="EMBL" id="JALLBG020000233">
    <property type="protein sequence ID" value="KAL3758389.1"/>
    <property type="molecule type" value="Genomic_DNA"/>
</dbReference>
<evidence type="ECO:0000313" key="2">
    <source>
        <dbReference type="Proteomes" id="UP001530293"/>
    </source>
</evidence>
<accession>A0ABD3M309</accession>
<keyword evidence="2" id="KW-1185">Reference proteome</keyword>
<dbReference type="Proteomes" id="UP001530293">
    <property type="component" value="Unassembled WGS sequence"/>
</dbReference>
<dbReference type="AlphaFoldDB" id="A0ABD3M309"/>
<protein>
    <recommendedName>
        <fullName evidence="3">Methyltransferase type 11 domain-containing protein</fullName>
    </recommendedName>
</protein>
<gene>
    <name evidence="1" type="ORF">ACHAWU_005059</name>
</gene>
<name>A0ABD3M309_9STRA</name>
<proteinExistence type="predicted"/>